<proteinExistence type="predicted"/>
<dbReference type="AlphaFoldDB" id="A0A1E5L4J9"/>
<dbReference type="PANTHER" id="PTHR30482:SF10">
    <property type="entry name" value="HIGH-AFFINITY BRANCHED-CHAIN AMINO ACID TRANSPORT PROTEIN BRAE"/>
    <property type="match status" value="1"/>
</dbReference>
<feature type="transmembrane region" description="Helical" evidence="6">
    <location>
        <begin position="9"/>
        <end position="27"/>
    </location>
</feature>
<evidence type="ECO:0000313" key="8">
    <source>
        <dbReference type="Proteomes" id="UP000095255"/>
    </source>
</evidence>
<dbReference type="GO" id="GO:0015658">
    <property type="term" value="F:branched-chain amino acid transmembrane transporter activity"/>
    <property type="evidence" value="ECO:0007669"/>
    <property type="project" value="InterPro"/>
</dbReference>
<comment type="subcellular location">
    <subcellularLocation>
        <location evidence="1">Cell membrane</location>
        <topology evidence="1">Multi-pass membrane protein</topology>
    </subcellularLocation>
</comment>
<feature type="transmembrane region" description="Helical" evidence="6">
    <location>
        <begin position="33"/>
        <end position="50"/>
    </location>
</feature>
<dbReference type="InterPro" id="IPR001851">
    <property type="entry name" value="ABC_transp_permease"/>
</dbReference>
<feature type="transmembrane region" description="Helical" evidence="6">
    <location>
        <begin position="115"/>
        <end position="133"/>
    </location>
</feature>
<evidence type="ECO:0000256" key="1">
    <source>
        <dbReference type="ARBA" id="ARBA00004651"/>
    </source>
</evidence>
<comment type="caution">
    <text evidence="7">The sequence shown here is derived from an EMBL/GenBank/DDBJ whole genome shotgun (WGS) entry which is preliminary data.</text>
</comment>
<protein>
    <submittedName>
        <fullName evidence="7">ABC transporter</fullName>
    </submittedName>
</protein>
<evidence type="ECO:0000256" key="2">
    <source>
        <dbReference type="ARBA" id="ARBA00022475"/>
    </source>
</evidence>
<dbReference type="Proteomes" id="UP000095255">
    <property type="component" value="Unassembled WGS sequence"/>
</dbReference>
<name>A0A1E5L4J9_9FIRM</name>
<dbReference type="STRING" id="1390249.BHU72_07500"/>
<dbReference type="InterPro" id="IPR043428">
    <property type="entry name" value="LivM-like"/>
</dbReference>
<evidence type="ECO:0000256" key="4">
    <source>
        <dbReference type="ARBA" id="ARBA00022989"/>
    </source>
</evidence>
<feature type="transmembrane region" description="Helical" evidence="6">
    <location>
        <begin position="88"/>
        <end position="108"/>
    </location>
</feature>
<keyword evidence="8" id="KW-1185">Reference proteome</keyword>
<dbReference type="RefSeq" id="WP_069702756.1">
    <property type="nucleotide sequence ID" value="NZ_MJAT01000035.1"/>
</dbReference>
<feature type="transmembrane region" description="Helical" evidence="6">
    <location>
        <begin position="238"/>
        <end position="261"/>
    </location>
</feature>
<sequence>MRLLNKKNAVILLCLFAVYGIVEYLFVTQSLNQFYMMTLILVCIYIILAVSQNLITGFTGQLAIGHAGFMAIGAYMSAMVVVKFQGSMLVGIIFGAVLAGLAGMLIGIPTLRLRGDYLAIATLGFGEIVRITFLNVDYLGGATGFSVPKTIDWTWAFWLMVLSVVVISNFINSSHGRACISVRENEIAAEAMGINTTKYKVMAFTIGAMFAGLAGGIYANYMYFIQPTTFNFWKSFEILAMVVLGGLGSTTGAIVGAMIMTIGSALLAGYPEFRMLIIAVLLIILMIFRPNGLMGNKELKFNFLNFKKKGDENGTT</sequence>
<accession>A0A1E5L4J9</accession>
<feature type="transmembrane region" description="Helical" evidence="6">
    <location>
        <begin position="62"/>
        <end position="82"/>
    </location>
</feature>
<keyword evidence="3 6" id="KW-0812">Transmembrane</keyword>
<keyword evidence="5 6" id="KW-0472">Membrane</keyword>
<dbReference type="CDD" id="cd06581">
    <property type="entry name" value="TM_PBP1_LivM_like"/>
    <property type="match status" value="1"/>
</dbReference>
<feature type="transmembrane region" description="Helical" evidence="6">
    <location>
        <begin position="153"/>
        <end position="171"/>
    </location>
</feature>
<dbReference type="PANTHER" id="PTHR30482">
    <property type="entry name" value="HIGH-AFFINITY BRANCHED-CHAIN AMINO ACID TRANSPORT SYSTEM PERMEASE"/>
    <property type="match status" value="1"/>
</dbReference>
<dbReference type="EMBL" id="MJAT01000035">
    <property type="protein sequence ID" value="OEH85021.1"/>
    <property type="molecule type" value="Genomic_DNA"/>
</dbReference>
<evidence type="ECO:0000256" key="6">
    <source>
        <dbReference type="SAM" id="Phobius"/>
    </source>
</evidence>
<evidence type="ECO:0000256" key="3">
    <source>
        <dbReference type="ARBA" id="ARBA00022692"/>
    </source>
</evidence>
<evidence type="ECO:0000256" key="5">
    <source>
        <dbReference type="ARBA" id="ARBA00023136"/>
    </source>
</evidence>
<dbReference type="OrthoDB" id="9789927at2"/>
<dbReference type="Pfam" id="PF02653">
    <property type="entry name" value="BPD_transp_2"/>
    <property type="match status" value="1"/>
</dbReference>
<feature type="transmembrane region" description="Helical" evidence="6">
    <location>
        <begin position="201"/>
        <end position="226"/>
    </location>
</feature>
<keyword evidence="2" id="KW-1003">Cell membrane</keyword>
<organism evidence="7 8">
    <name type="scientific">Desulfuribacillus stibiiarsenatis</name>
    <dbReference type="NCBI Taxonomy" id="1390249"/>
    <lineage>
        <taxon>Bacteria</taxon>
        <taxon>Bacillati</taxon>
        <taxon>Bacillota</taxon>
        <taxon>Desulfuribacillia</taxon>
        <taxon>Desulfuribacillales</taxon>
        <taxon>Desulfuribacillaceae</taxon>
        <taxon>Desulfuribacillus</taxon>
    </lineage>
</organism>
<keyword evidence="4 6" id="KW-1133">Transmembrane helix</keyword>
<gene>
    <name evidence="7" type="ORF">BHU72_07500</name>
</gene>
<feature type="transmembrane region" description="Helical" evidence="6">
    <location>
        <begin position="273"/>
        <end position="290"/>
    </location>
</feature>
<dbReference type="GO" id="GO:0005886">
    <property type="term" value="C:plasma membrane"/>
    <property type="evidence" value="ECO:0007669"/>
    <property type="project" value="UniProtKB-SubCell"/>
</dbReference>
<reference evidence="7 8" key="1">
    <citation type="submission" date="2016-09" db="EMBL/GenBank/DDBJ databases">
        <title>Desulfuribacillus arsenicus sp. nov., an obligately anaerobic, dissimilatory arsenic- and antimonate-reducing bacterium isolated from anoxic sediments.</title>
        <authorList>
            <person name="Abin C.A."/>
            <person name="Hollibaugh J.T."/>
        </authorList>
    </citation>
    <scope>NUCLEOTIDE SEQUENCE [LARGE SCALE GENOMIC DNA]</scope>
    <source>
        <strain evidence="7 8">MLFW-2</strain>
    </source>
</reference>
<evidence type="ECO:0000313" key="7">
    <source>
        <dbReference type="EMBL" id="OEH85021.1"/>
    </source>
</evidence>